<dbReference type="InterPro" id="IPR015124">
    <property type="entry name" value="Stf0"/>
</dbReference>
<dbReference type="Gene3D" id="3.40.50.300">
    <property type="entry name" value="P-loop containing nucleotide triphosphate hydrolases"/>
    <property type="match status" value="1"/>
</dbReference>
<dbReference type="PIRSF" id="PIRSF021497">
    <property type="entry name" value="Sulphotransferase_Stf0"/>
    <property type="match status" value="1"/>
</dbReference>
<dbReference type="Proteomes" id="UP001164459">
    <property type="component" value="Chromosome"/>
</dbReference>
<dbReference type="RefSeq" id="WP_269035294.1">
    <property type="nucleotide sequence ID" value="NZ_CP114040.1"/>
</dbReference>
<dbReference type="EMBL" id="CP114040">
    <property type="protein sequence ID" value="WAS92939.1"/>
    <property type="molecule type" value="Genomic_DNA"/>
</dbReference>
<sequence>MESNRPARRYVIAGSQRSGSSLLCEGLEATGVAGHPAESFAPDFLDHWFHRWGLVPDCPFADYLAAARRHGTGRNGVFGIKIQYMHVQSLARWAGRPRAGDAVLERLFPGARYVNIVRRDVRAQALSFYRAIHTNQWARTPGVAPAPPPALDPREVEQLERQLTWQQTSWLQYFAARGIEPFTVYYESLAADYRGQIARVLEFLGLDGATARLLPPPVLIRQADETTRRWREALDGRSDGR</sequence>
<dbReference type="SUPFAM" id="SSF52540">
    <property type="entry name" value="P-loop containing nucleoside triphosphate hydrolases"/>
    <property type="match status" value="1"/>
</dbReference>
<accession>A0ABY7H112</accession>
<protein>
    <submittedName>
        <fullName evidence="2">Stf0 family sulfotransferase</fullName>
    </submittedName>
</protein>
<evidence type="ECO:0000313" key="3">
    <source>
        <dbReference type="Proteomes" id="UP001164459"/>
    </source>
</evidence>
<reference evidence="2" key="1">
    <citation type="submission" date="2022-11" db="EMBL/GenBank/DDBJ databases">
        <title>Minimal conservation of predation-associated metabolite biosynthetic gene clusters underscores biosynthetic potential of Myxococcota including descriptions for ten novel species: Archangium lansinium sp. nov., Myxococcus landrumus sp. nov., Nannocystis bai.</title>
        <authorList>
            <person name="Ahearne A."/>
            <person name="Stevens C."/>
            <person name="Dowd S."/>
        </authorList>
    </citation>
    <scope>NUCLEOTIDE SEQUENCE</scope>
    <source>
        <strain evidence="2">Fl3</strain>
    </source>
</reference>
<dbReference type="InterPro" id="IPR024628">
    <property type="entry name" value="Sulfotransferase_Stf0_dom"/>
</dbReference>
<gene>
    <name evidence="2" type="ORF">O0S08_42765</name>
</gene>
<proteinExistence type="predicted"/>
<evidence type="ECO:0000313" key="2">
    <source>
        <dbReference type="EMBL" id="WAS92939.1"/>
    </source>
</evidence>
<name>A0ABY7H112_9BACT</name>
<evidence type="ECO:0000259" key="1">
    <source>
        <dbReference type="Pfam" id="PF09037"/>
    </source>
</evidence>
<keyword evidence="3" id="KW-1185">Reference proteome</keyword>
<dbReference type="Pfam" id="PF09037">
    <property type="entry name" value="Sulphotransf"/>
    <property type="match status" value="1"/>
</dbReference>
<dbReference type="InterPro" id="IPR027417">
    <property type="entry name" value="P-loop_NTPase"/>
</dbReference>
<organism evidence="2 3">
    <name type="scientific">Nannocystis punicea</name>
    <dbReference type="NCBI Taxonomy" id="2995304"/>
    <lineage>
        <taxon>Bacteria</taxon>
        <taxon>Pseudomonadati</taxon>
        <taxon>Myxococcota</taxon>
        <taxon>Polyangia</taxon>
        <taxon>Nannocystales</taxon>
        <taxon>Nannocystaceae</taxon>
        <taxon>Nannocystis</taxon>
    </lineage>
</organism>
<feature type="domain" description="Sulphotransferase Stf0" evidence="1">
    <location>
        <begin position="10"/>
        <end position="231"/>
    </location>
</feature>